<evidence type="ECO:0000259" key="10">
    <source>
        <dbReference type="PROSITE" id="PS51192"/>
    </source>
</evidence>
<evidence type="ECO:0000256" key="5">
    <source>
        <dbReference type="ARBA" id="ARBA00022741"/>
    </source>
</evidence>
<dbReference type="GO" id="GO:0004518">
    <property type="term" value="F:nuclease activity"/>
    <property type="evidence" value="ECO:0007669"/>
    <property type="project" value="UniProtKB-KW"/>
</dbReference>
<dbReference type="NCBIfam" id="TIGR01587">
    <property type="entry name" value="cas3_core"/>
    <property type="match status" value="1"/>
</dbReference>
<keyword evidence="5" id="KW-0547">Nucleotide-binding</keyword>
<dbReference type="NCBIfam" id="TIGR01596">
    <property type="entry name" value="cas3_HD"/>
    <property type="match status" value="1"/>
</dbReference>
<dbReference type="RefSeq" id="WP_116843625.1">
    <property type="nucleotide sequence ID" value="NZ_CP031003.1"/>
</dbReference>
<dbReference type="InterPro" id="IPR014001">
    <property type="entry name" value="Helicase_ATP-bd"/>
</dbReference>
<evidence type="ECO:0000256" key="4">
    <source>
        <dbReference type="ARBA" id="ARBA00022723"/>
    </source>
</evidence>
<dbReference type="PROSITE" id="PS51192">
    <property type="entry name" value="HELICASE_ATP_BIND_1"/>
    <property type="match status" value="1"/>
</dbReference>
<dbReference type="InterPro" id="IPR054712">
    <property type="entry name" value="Cas3-like_dom"/>
</dbReference>
<dbReference type="InterPro" id="IPR011545">
    <property type="entry name" value="DEAD/DEAH_box_helicase_dom"/>
</dbReference>
<dbReference type="Pfam" id="PF22590">
    <property type="entry name" value="Cas3-like_C_2"/>
    <property type="match status" value="1"/>
</dbReference>
<dbReference type="InterPro" id="IPR038257">
    <property type="entry name" value="CRISPR-assoc_Cas3_HD_sf"/>
</dbReference>
<dbReference type="Proteomes" id="UP000257607">
    <property type="component" value="Chromosome"/>
</dbReference>
<dbReference type="Pfam" id="PF00270">
    <property type="entry name" value="DEAD"/>
    <property type="match status" value="1"/>
</dbReference>
<evidence type="ECO:0000256" key="6">
    <source>
        <dbReference type="ARBA" id="ARBA00022801"/>
    </source>
</evidence>
<organism evidence="12 13">
    <name type="scientific">Latilactobacillus curvatus</name>
    <name type="common">Lactobacillus curvatus</name>
    <dbReference type="NCBI Taxonomy" id="28038"/>
    <lineage>
        <taxon>Bacteria</taxon>
        <taxon>Bacillati</taxon>
        <taxon>Bacillota</taxon>
        <taxon>Bacilli</taxon>
        <taxon>Lactobacillales</taxon>
        <taxon>Lactobacillaceae</taxon>
        <taxon>Latilactobacillus</taxon>
    </lineage>
</organism>
<dbReference type="SMART" id="SM00487">
    <property type="entry name" value="DEXDc"/>
    <property type="match status" value="1"/>
</dbReference>
<comment type="similarity">
    <text evidence="2">In the central section; belongs to the CRISPR-associated helicase Cas3 family.</text>
</comment>
<dbReference type="Gene3D" id="1.10.3210.30">
    <property type="match status" value="1"/>
</dbReference>
<sequence length="943" mass="107218">MSVKLTSRETSLWAKKHVDDGEMLWLPLVAHLVDCSHVMNWLFYHWLNAGQRELLTQSVSEEDMQKLIKFLGFFHDIGKATPAFQTKKSYDNNASLDEELIERLNRNGFSELRVSGLSSPQKSPHALAGEAILESDAFNIPASVGAIIGGHHGKPAEKHNLRIQLENYTANYDQVDGHVKDPIEEERRQEEKQAWQDTRQRLFDYGMNLAGYTEAGEIPEVGQPQAVILEGLLIMADWLSSSEWLNEDRSKPLFPLIGLDQGYQDIDMTSRFENAILTWKQSDKWVPQKVILNDNTNPYFNHWGYTPRPVQLAMTQAIQATTDPGLVIVEAGMGLGKTEISLIAAEQLAYKTGRNGFFMGLPTQATTNAMFTRVLEWTKFLADDEGKKLQIDLMQSKRQYNSEFTNLPEASNIYEQSENGKQHQTGSVVVNSWFTGKKSILTDFTVGTIDNLLRMGLKKKHLFLRHLGFSGKVVVIDEVHAYDTYMSSYLFKAMNWLGAYHVPVIILSATLPVEKRNQLVKAYLKGKYGLNYQNRLIVKDGWKTTQSYPLLTILDGPELKQLTKFDQKNQKSTHLHVQRLNVNDEELVQAVTDKIKQGGVAGIIVNTVKRAQVLAKAFQQNQTMGDTPLMVLHSAFLAPERSKQEEKLQRLIGKDGHRPHKMIVIGTQVLEQSLDIDFDVLYTDIAPIDLILQRAGRLHRHDIQRPETLNIPELFVMGIQAPYEYGDANEAIYEKYLLMKTDYFLQDTVTLPNDISKLVQEVYDPKTDDLIPEIGESRIKLDKDQAQEKQRSNVFQIAAPKFRLKSTIHGWLDYDFRNLNKDEQSANAAVRDIQETVEVILIQCTAKGQYLVDGRSLRDVSDREISEQVIRLPMAITPNAAVITKVINDLEDKTAEYFDKWQESPWLSGALALPLDDNLSATLGNWRLMYSEDLGLNYTKEDE</sequence>
<dbReference type="AlphaFoldDB" id="A0A385AEQ0"/>
<name>A0A385AEQ0_LATCU</name>
<evidence type="ECO:0000256" key="9">
    <source>
        <dbReference type="ARBA" id="ARBA00023118"/>
    </source>
</evidence>
<gene>
    <name evidence="12" type="primary">cas3</name>
    <name evidence="12" type="ORF">DT351_06830</name>
</gene>
<dbReference type="GO" id="GO:0016787">
    <property type="term" value="F:hydrolase activity"/>
    <property type="evidence" value="ECO:0007669"/>
    <property type="project" value="UniProtKB-KW"/>
</dbReference>
<dbReference type="GO" id="GO:0051607">
    <property type="term" value="P:defense response to virus"/>
    <property type="evidence" value="ECO:0007669"/>
    <property type="project" value="UniProtKB-KW"/>
</dbReference>
<evidence type="ECO:0000313" key="13">
    <source>
        <dbReference type="Proteomes" id="UP000257607"/>
    </source>
</evidence>
<keyword evidence="3" id="KW-0540">Nuclease</keyword>
<evidence type="ECO:0000256" key="1">
    <source>
        <dbReference type="ARBA" id="ARBA00006847"/>
    </source>
</evidence>
<dbReference type="GO" id="GO:0046872">
    <property type="term" value="F:metal ion binding"/>
    <property type="evidence" value="ECO:0007669"/>
    <property type="project" value="UniProtKB-KW"/>
</dbReference>
<evidence type="ECO:0000256" key="8">
    <source>
        <dbReference type="ARBA" id="ARBA00022840"/>
    </source>
</evidence>
<evidence type="ECO:0000259" key="11">
    <source>
        <dbReference type="PROSITE" id="PS51643"/>
    </source>
</evidence>
<dbReference type="Pfam" id="PF18395">
    <property type="entry name" value="Cas3_C"/>
    <property type="match status" value="1"/>
</dbReference>
<dbReference type="InterPro" id="IPR027417">
    <property type="entry name" value="P-loop_NTPase"/>
</dbReference>
<dbReference type="GO" id="GO:0004386">
    <property type="term" value="F:helicase activity"/>
    <property type="evidence" value="ECO:0007669"/>
    <property type="project" value="UniProtKB-KW"/>
</dbReference>
<dbReference type="CDD" id="cd09641">
    <property type="entry name" value="Cas3''_I"/>
    <property type="match status" value="1"/>
</dbReference>
<dbReference type="PROSITE" id="PS51643">
    <property type="entry name" value="HD_CAS3"/>
    <property type="match status" value="1"/>
</dbReference>
<dbReference type="InterPro" id="IPR041372">
    <property type="entry name" value="Cas3_C"/>
</dbReference>
<dbReference type="GO" id="GO:0005524">
    <property type="term" value="F:ATP binding"/>
    <property type="evidence" value="ECO:0007669"/>
    <property type="project" value="UniProtKB-KW"/>
</dbReference>
<feature type="domain" description="Helicase ATP-binding" evidence="10">
    <location>
        <begin position="318"/>
        <end position="529"/>
    </location>
</feature>
<protein>
    <submittedName>
        <fullName evidence="12">CRISPR-associated helicase Cas3</fullName>
    </submittedName>
</protein>
<dbReference type="Pfam" id="PF18019">
    <property type="entry name" value="Cas3_HD"/>
    <property type="match status" value="1"/>
</dbReference>
<evidence type="ECO:0000313" key="12">
    <source>
        <dbReference type="EMBL" id="AXN36093.1"/>
    </source>
</evidence>
<reference evidence="12 13" key="1">
    <citation type="submission" date="2018-07" db="EMBL/GenBank/DDBJ databases">
        <title>Lactobacillus curvatus genome sequence.</title>
        <authorList>
            <person name="Prechtl R."/>
        </authorList>
    </citation>
    <scope>NUCLEOTIDE SEQUENCE [LARGE SCALE GENOMIC DNA]</scope>
    <source>
        <strain evidence="12 13">TMW 1.1928</strain>
    </source>
</reference>
<dbReference type="InterPro" id="IPR006474">
    <property type="entry name" value="Helicase_Cas3_CRISPR-ass_core"/>
</dbReference>
<evidence type="ECO:0000256" key="2">
    <source>
        <dbReference type="ARBA" id="ARBA00009046"/>
    </source>
</evidence>
<dbReference type="GO" id="GO:0003676">
    <property type="term" value="F:nucleic acid binding"/>
    <property type="evidence" value="ECO:0007669"/>
    <property type="project" value="InterPro"/>
</dbReference>
<keyword evidence="9" id="KW-0051">Antiviral defense</keyword>
<comment type="similarity">
    <text evidence="1">In the N-terminal section; belongs to the CRISPR-associated nuclease Cas3-HD family.</text>
</comment>
<keyword evidence="7" id="KW-0347">Helicase</keyword>
<dbReference type="EMBL" id="CP031003">
    <property type="protein sequence ID" value="AXN36093.1"/>
    <property type="molecule type" value="Genomic_DNA"/>
</dbReference>
<evidence type="ECO:0000256" key="3">
    <source>
        <dbReference type="ARBA" id="ARBA00022722"/>
    </source>
</evidence>
<keyword evidence="8" id="KW-0067">ATP-binding</keyword>
<keyword evidence="6" id="KW-0378">Hydrolase</keyword>
<proteinExistence type="inferred from homology"/>
<dbReference type="SUPFAM" id="SSF52540">
    <property type="entry name" value="P-loop containing nucleoside triphosphate hydrolases"/>
    <property type="match status" value="1"/>
</dbReference>
<feature type="domain" description="HD Cas3-type" evidence="11">
    <location>
        <begin position="21"/>
        <end position="239"/>
    </location>
</feature>
<dbReference type="Gene3D" id="3.40.50.300">
    <property type="entry name" value="P-loop containing nucleotide triphosphate hydrolases"/>
    <property type="match status" value="2"/>
</dbReference>
<evidence type="ECO:0000256" key="7">
    <source>
        <dbReference type="ARBA" id="ARBA00022806"/>
    </source>
</evidence>
<accession>A0A385AEQ0</accession>
<keyword evidence="4" id="KW-0479">Metal-binding</keyword>
<dbReference type="InterPro" id="IPR006483">
    <property type="entry name" value="CRISPR-assoc_Cas3_HD"/>
</dbReference>